<reference evidence="2 4" key="1">
    <citation type="submission" date="2020-11" db="EMBL/GenBank/DDBJ databases">
        <title>Insectihabitans protaetiae gen. nov. sp. nov. and Insectihabitans allomyrinae sp. nov., isolated from larvae of Protaetia brevitarsis seulensis and Allomyrina dichotoma, respectively.</title>
        <authorList>
            <person name="Lee S.D."/>
            <person name="Byeon Y.-S."/>
            <person name="Kim S.-M."/>
            <person name="Yang H.L."/>
            <person name="Kim I.S."/>
        </authorList>
    </citation>
    <scope>NUCLEOTIDE SEQUENCE</scope>
    <source>
        <strain evidence="2">CWB-B4</strain>
        <strain evidence="1 4">CWB-B43</strain>
    </source>
</reference>
<comment type="caution">
    <text evidence="2">The sequence shown here is derived from an EMBL/GenBank/DDBJ whole genome shotgun (WGS) entry which is preliminary data.</text>
</comment>
<evidence type="ECO:0000313" key="2">
    <source>
        <dbReference type="EMBL" id="MBK5178480.1"/>
    </source>
</evidence>
<evidence type="ECO:0000313" key="1">
    <source>
        <dbReference type="EMBL" id="MBK5075172.1"/>
    </source>
</evidence>
<keyword evidence="4" id="KW-1185">Reference proteome</keyword>
<dbReference type="AlphaFoldDB" id="A0A9D7ALU1"/>
<dbReference type="RefSeq" id="WP_228399515.1">
    <property type="nucleotide sequence ID" value="NZ_JADRCP010000016.1"/>
</dbReference>
<accession>A0A9D7ALU1</accession>
<evidence type="ECO:0000313" key="3">
    <source>
        <dbReference type="Proteomes" id="UP000807542"/>
    </source>
</evidence>
<name>A0A9D7ALU1_9GAMM</name>
<evidence type="ECO:0000313" key="4">
    <source>
        <dbReference type="Proteomes" id="UP001296969"/>
    </source>
</evidence>
<proteinExistence type="predicted"/>
<protein>
    <submittedName>
        <fullName evidence="2">Uncharacterized protein</fullName>
    </submittedName>
</protein>
<dbReference type="EMBL" id="JADRCP010000016">
    <property type="protein sequence ID" value="MBK5178480.1"/>
    <property type="molecule type" value="Genomic_DNA"/>
</dbReference>
<dbReference type="EMBL" id="JADRCQ010000016">
    <property type="protein sequence ID" value="MBK5075172.1"/>
    <property type="molecule type" value="Genomic_DNA"/>
</dbReference>
<dbReference type="Proteomes" id="UP000807542">
    <property type="component" value="Unassembled WGS sequence"/>
</dbReference>
<organism evidence="2 3">
    <name type="scientific">Limnobaculum xujianqingii</name>
    <dbReference type="NCBI Taxonomy" id="2738837"/>
    <lineage>
        <taxon>Bacteria</taxon>
        <taxon>Pseudomonadati</taxon>
        <taxon>Pseudomonadota</taxon>
        <taxon>Gammaproteobacteria</taxon>
        <taxon>Enterobacterales</taxon>
        <taxon>Budviciaceae</taxon>
        <taxon>Limnobaculum</taxon>
    </lineage>
</organism>
<sequence>MGDMADVLNDLKEIRKQEKEERYEKNILIIQQCKLNYHIDDNGTVLFKTIKGTVCFYPSTNKFMLKNKVHYGDANSVIGFIKNLAK</sequence>
<dbReference type="Proteomes" id="UP001296969">
    <property type="component" value="Unassembled WGS sequence"/>
</dbReference>
<gene>
    <name evidence="2" type="ORF">I2492_19415</name>
    <name evidence="1" type="ORF">I2493_19415</name>
</gene>